<evidence type="ECO:0000256" key="2">
    <source>
        <dbReference type="SAM" id="Coils"/>
    </source>
</evidence>
<dbReference type="Proteomes" id="UP000008922">
    <property type="component" value="Chromosome"/>
</dbReference>
<dbReference type="RefSeq" id="WP_013561155.1">
    <property type="nucleotide sequence ID" value="NC_014960.1"/>
</dbReference>
<gene>
    <name evidence="4" type="ordered locus">ANT_27820</name>
</gene>
<name>E8N165_ANATU</name>
<dbReference type="PANTHER" id="PTHR30204">
    <property type="entry name" value="REDOX-CYCLING DRUG-SENSING TRANSCRIPTIONAL ACTIVATOR SOXR"/>
    <property type="match status" value="1"/>
</dbReference>
<dbReference type="PROSITE" id="PS50937">
    <property type="entry name" value="HTH_MERR_2"/>
    <property type="match status" value="1"/>
</dbReference>
<dbReference type="STRING" id="926569.ANT_27820"/>
<reference evidence="4 5" key="1">
    <citation type="submission" date="2010-12" db="EMBL/GenBank/DDBJ databases">
        <title>Whole genome sequence of Anaerolinea thermophila UNI-1.</title>
        <authorList>
            <person name="Narita-Yamada S."/>
            <person name="Kishi E."/>
            <person name="Watanabe Y."/>
            <person name="Takasaki K."/>
            <person name="Ankai A."/>
            <person name="Oguchi A."/>
            <person name="Fukui S."/>
            <person name="Takahashi M."/>
            <person name="Yashiro I."/>
            <person name="Hosoyama A."/>
            <person name="Sekiguchi Y."/>
            <person name="Hanada S."/>
            <person name="Fujita N."/>
        </authorList>
    </citation>
    <scope>NUCLEOTIDE SEQUENCE [LARGE SCALE GENOMIC DNA]</scope>
    <source>
        <strain evidence="5">DSM 14523 / JCM 11388 / NBRC 100420 / UNI-1</strain>
    </source>
</reference>
<evidence type="ECO:0000313" key="5">
    <source>
        <dbReference type="Proteomes" id="UP000008922"/>
    </source>
</evidence>
<evidence type="ECO:0000259" key="3">
    <source>
        <dbReference type="PROSITE" id="PS50937"/>
    </source>
</evidence>
<keyword evidence="1" id="KW-0238">DNA-binding</keyword>
<dbReference type="AlphaFoldDB" id="E8N165"/>
<feature type="coiled-coil region" evidence="2">
    <location>
        <begin position="81"/>
        <end position="122"/>
    </location>
</feature>
<dbReference type="HOGENOM" id="CLU_060077_8_3_0"/>
<feature type="domain" description="HTH merR-type" evidence="3">
    <location>
        <begin position="1"/>
        <end position="69"/>
    </location>
</feature>
<evidence type="ECO:0000256" key="1">
    <source>
        <dbReference type="ARBA" id="ARBA00023125"/>
    </source>
</evidence>
<dbReference type="SUPFAM" id="SSF46955">
    <property type="entry name" value="Putative DNA-binding domain"/>
    <property type="match status" value="1"/>
</dbReference>
<dbReference type="InterPro" id="IPR000551">
    <property type="entry name" value="MerR-type_HTH_dom"/>
</dbReference>
<dbReference type="Pfam" id="PF13411">
    <property type="entry name" value="MerR_1"/>
    <property type="match status" value="1"/>
</dbReference>
<dbReference type="PANTHER" id="PTHR30204:SF98">
    <property type="entry name" value="HTH-TYPE TRANSCRIPTIONAL REGULATOR ADHR"/>
    <property type="match status" value="1"/>
</dbReference>
<evidence type="ECO:0000313" key="4">
    <source>
        <dbReference type="EMBL" id="BAJ64808.1"/>
    </source>
</evidence>
<dbReference type="InterPro" id="IPR047057">
    <property type="entry name" value="MerR_fam"/>
</dbReference>
<dbReference type="SMART" id="SM00422">
    <property type="entry name" value="HTH_MERR"/>
    <property type="match status" value="1"/>
</dbReference>
<dbReference type="PRINTS" id="PR00040">
    <property type="entry name" value="HTHMERR"/>
</dbReference>
<keyword evidence="2" id="KW-0175">Coiled coil</keyword>
<dbReference type="InParanoid" id="E8N165"/>
<accession>E8N165</accession>
<keyword evidence="5" id="KW-1185">Reference proteome</keyword>
<dbReference type="KEGG" id="atm:ANT_27820"/>
<dbReference type="GO" id="GO:0003677">
    <property type="term" value="F:DNA binding"/>
    <property type="evidence" value="ECO:0007669"/>
    <property type="project" value="UniProtKB-KW"/>
</dbReference>
<protein>
    <submittedName>
        <fullName evidence="4">MerR family transcriptional regulator</fullName>
    </submittedName>
</protein>
<dbReference type="eggNOG" id="COG0789">
    <property type="taxonomic scope" value="Bacteria"/>
</dbReference>
<organism evidence="4 5">
    <name type="scientific">Anaerolinea thermophila (strain DSM 14523 / JCM 11388 / NBRC 100420 / UNI-1)</name>
    <dbReference type="NCBI Taxonomy" id="926569"/>
    <lineage>
        <taxon>Bacteria</taxon>
        <taxon>Bacillati</taxon>
        <taxon>Chloroflexota</taxon>
        <taxon>Anaerolineae</taxon>
        <taxon>Anaerolineales</taxon>
        <taxon>Anaerolineaceae</taxon>
        <taxon>Anaerolinea</taxon>
    </lineage>
</organism>
<dbReference type="EMBL" id="AP012029">
    <property type="protein sequence ID" value="BAJ64808.1"/>
    <property type="molecule type" value="Genomic_DNA"/>
</dbReference>
<proteinExistence type="predicted"/>
<dbReference type="CDD" id="cd01109">
    <property type="entry name" value="HTH_YyaN"/>
    <property type="match status" value="1"/>
</dbReference>
<dbReference type="GO" id="GO:0003700">
    <property type="term" value="F:DNA-binding transcription factor activity"/>
    <property type="evidence" value="ECO:0007669"/>
    <property type="project" value="InterPro"/>
</dbReference>
<dbReference type="InterPro" id="IPR009061">
    <property type="entry name" value="DNA-bd_dom_put_sf"/>
</dbReference>
<dbReference type="Gene3D" id="1.10.1660.10">
    <property type="match status" value="1"/>
</dbReference>
<dbReference type="OrthoDB" id="9811174at2"/>
<sequence length="128" mass="15282">MKIAEVSQRFGISLDTLRYYERIGLLPPVKRNGSGIREYDEQDLRWIDFIQCMKRAGLPLDSLREYVQLVQQGDETIPTRKEILQAHREQLAKRIQELQETLDMLDRKIANYENRLLMREKEMLSEQE</sequence>
<dbReference type="FunCoup" id="E8N165">
    <property type="interactions" value="31"/>
</dbReference>